<organism evidence="1 2">
    <name type="scientific">Portunus trituberculatus</name>
    <name type="common">Swimming crab</name>
    <name type="synonym">Neptunus trituberculatus</name>
    <dbReference type="NCBI Taxonomy" id="210409"/>
    <lineage>
        <taxon>Eukaryota</taxon>
        <taxon>Metazoa</taxon>
        <taxon>Ecdysozoa</taxon>
        <taxon>Arthropoda</taxon>
        <taxon>Crustacea</taxon>
        <taxon>Multicrustacea</taxon>
        <taxon>Malacostraca</taxon>
        <taxon>Eumalacostraca</taxon>
        <taxon>Eucarida</taxon>
        <taxon>Decapoda</taxon>
        <taxon>Pleocyemata</taxon>
        <taxon>Brachyura</taxon>
        <taxon>Eubrachyura</taxon>
        <taxon>Portunoidea</taxon>
        <taxon>Portunidae</taxon>
        <taxon>Portuninae</taxon>
        <taxon>Portunus</taxon>
    </lineage>
</organism>
<proteinExistence type="predicted"/>
<protein>
    <submittedName>
        <fullName evidence="1">Uncharacterized protein</fullName>
    </submittedName>
</protein>
<dbReference type="EMBL" id="VSRR010002854">
    <property type="protein sequence ID" value="MPC33530.1"/>
    <property type="molecule type" value="Genomic_DNA"/>
</dbReference>
<name>A0A5B7EGH2_PORTR</name>
<reference evidence="1 2" key="1">
    <citation type="submission" date="2019-05" db="EMBL/GenBank/DDBJ databases">
        <title>Another draft genome of Portunus trituberculatus and its Hox gene families provides insights of decapod evolution.</title>
        <authorList>
            <person name="Jeong J.-H."/>
            <person name="Song I."/>
            <person name="Kim S."/>
            <person name="Choi T."/>
            <person name="Kim D."/>
            <person name="Ryu S."/>
            <person name="Kim W."/>
        </authorList>
    </citation>
    <scope>NUCLEOTIDE SEQUENCE [LARGE SCALE GENOMIC DNA]</scope>
    <source>
        <tissue evidence="1">Muscle</tissue>
    </source>
</reference>
<dbReference type="Proteomes" id="UP000324222">
    <property type="component" value="Unassembled WGS sequence"/>
</dbReference>
<dbReference type="AlphaFoldDB" id="A0A5B7EGH2"/>
<comment type="caution">
    <text evidence="1">The sequence shown here is derived from an EMBL/GenBank/DDBJ whole genome shotgun (WGS) entry which is preliminary data.</text>
</comment>
<evidence type="ECO:0000313" key="1">
    <source>
        <dbReference type="EMBL" id="MPC33530.1"/>
    </source>
</evidence>
<gene>
    <name evidence="1" type="ORF">E2C01_026883</name>
</gene>
<sequence>MTHVPVHHSHHAIPGAIGELDAPVGIRGTHQLVPEGEDKGRWTPAKCYKIMRKIGLLKCRLPSIEVTLK</sequence>
<accession>A0A5B7EGH2</accession>
<keyword evidence="2" id="KW-1185">Reference proteome</keyword>
<evidence type="ECO:0000313" key="2">
    <source>
        <dbReference type="Proteomes" id="UP000324222"/>
    </source>
</evidence>